<gene>
    <name evidence="1" type="ORF">NPIL_33301</name>
</gene>
<dbReference type="EMBL" id="BMAW01121037">
    <property type="protein sequence ID" value="GFT92248.1"/>
    <property type="molecule type" value="Genomic_DNA"/>
</dbReference>
<evidence type="ECO:0000313" key="2">
    <source>
        <dbReference type="Proteomes" id="UP000887013"/>
    </source>
</evidence>
<dbReference type="AlphaFoldDB" id="A0A8X6PZK2"/>
<sequence length="121" mass="13746">MANVFDLFAFHRRKETKVPEEQKNGGGFRGSSCRKRIPLNNRSRQVCVSMTFYNRGGIFEPPCQEDAKNVTFEFSAAIPVATKCFLYVVMTLLFNLSSGIKTEIFGTSEFCSLEQQSSRRI</sequence>
<name>A0A8X6PZK2_NEPPI</name>
<keyword evidence="2" id="KW-1185">Reference proteome</keyword>
<protein>
    <submittedName>
        <fullName evidence="1">Uncharacterized protein</fullName>
    </submittedName>
</protein>
<organism evidence="1 2">
    <name type="scientific">Nephila pilipes</name>
    <name type="common">Giant wood spider</name>
    <name type="synonym">Nephila maculata</name>
    <dbReference type="NCBI Taxonomy" id="299642"/>
    <lineage>
        <taxon>Eukaryota</taxon>
        <taxon>Metazoa</taxon>
        <taxon>Ecdysozoa</taxon>
        <taxon>Arthropoda</taxon>
        <taxon>Chelicerata</taxon>
        <taxon>Arachnida</taxon>
        <taxon>Araneae</taxon>
        <taxon>Araneomorphae</taxon>
        <taxon>Entelegynae</taxon>
        <taxon>Araneoidea</taxon>
        <taxon>Nephilidae</taxon>
        <taxon>Nephila</taxon>
    </lineage>
</organism>
<dbReference type="Proteomes" id="UP000887013">
    <property type="component" value="Unassembled WGS sequence"/>
</dbReference>
<evidence type="ECO:0000313" key="1">
    <source>
        <dbReference type="EMBL" id="GFT92248.1"/>
    </source>
</evidence>
<reference evidence="1" key="1">
    <citation type="submission" date="2020-08" db="EMBL/GenBank/DDBJ databases">
        <title>Multicomponent nature underlies the extraordinary mechanical properties of spider dragline silk.</title>
        <authorList>
            <person name="Kono N."/>
            <person name="Nakamura H."/>
            <person name="Mori M."/>
            <person name="Yoshida Y."/>
            <person name="Ohtoshi R."/>
            <person name="Malay A.D."/>
            <person name="Moran D.A.P."/>
            <person name="Tomita M."/>
            <person name="Numata K."/>
            <person name="Arakawa K."/>
        </authorList>
    </citation>
    <scope>NUCLEOTIDE SEQUENCE</scope>
</reference>
<comment type="caution">
    <text evidence="1">The sequence shown here is derived from an EMBL/GenBank/DDBJ whole genome shotgun (WGS) entry which is preliminary data.</text>
</comment>
<accession>A0A8X6PZK2</accession>
<proteinExistence type="predicted"/>